<evidence type="ECO:0000256" key="17">
    <source>
        <dbReference type="ARBA" id="ARBA00023264"/>
    </source>
</evidence>
<evidence type="ECO:0000256" key="6">
    <source>
        <dbReference type="ARBA" id="ARBA00012487"/>
    </source>
</evidence>
<feature type="transmembrane region" description="Helical" evidence="19">
    <location>
        <begin position="47"/>
        <end position="67"/>
    </location>
</feature>
<evidence type="ECO:0000256" key="13">
    <source>
        <dbReference type="ARBA" id="ARBA00022989"/>
    </source>
</evidence>
<comment type="similarity">
    <text evidence="5 18">Belongs to the CDS family.</text>
</comment>
<sequence length="264" mass="28566">MKLRVLTAVVGLVVLLIPLIVGGPLFLALVAAMTVVGFFELLRMNKIPILSIPAALGVSAALVLLLTGPNLERFSNEATLAWLIVIFMLLLLTTFLSNNRYHFGAVAFVAFSALYVGIGFHFFYAARIEFGLPYIFFVLLAIWATDTGAYLFGKKFGKTKLSPHISPNKTIEGATGGLLLALIVGVVYSLFLPPYESLFVTIVALIVISVAGQCGDLVESAFKRYYDVKDSGRILPGHGGVLDRFDSLLFVFPLLYVVSVILGG</sequence>
<evidence type="ECO:0000313" key="21">
    <source>
        <dbReference type="Proteomes" id="UP000741863"/>
    </source>
</evidence>
<keyword evidence="14" id="KW-0443">Lipid metabolism</keyword>
<evidence type="ECO:0000256" key="4">
    <source>
        <dbReference type="ARBA" id="ARBA00005189"/>
    </source>
</evidence>
<feature type="transmembrane region" description="Helical" evidence="19">
    <location>
        <begin position="198"/>
        <end position="220"/>
    </location>
</feature>
<dbReference type="PROSITE" id="PS01315">
    <property type="entry name" value="CDS"/>
    <property type="match status" value="1"/>
</dbReference>
<comment type="catalytic activity">
    <reaction evidence="1 18">
        <text>a 1,2-diacyl-sn-glycero-3-phosphate + CTP + H(+) = a CDP-1,2-diacyl-sn-glycerol + diphosphate</text>
        <dbReference type="Rhea" id="RHEA:16229"/>
        <dbReference type="ChEBI" id="CHEBI:15378"/>
        <dbReference type="ChEBI" id="CHEBI:33019"/>
        <dbReference type="ChEBI" id="CHEBI:37563"/>
        <dbReference type="ChEBI" id="CHEBI:58332"/>
        <dbReference type="ChEBI" id="CHEBI:58608"/>
        <dbReference type="EC" id="2.7.7.41"/>
    </reaction>
</comment>
<keyword evidence="21" id="KW-1185">Reference proteome</keyword>
<keyword evidence="16" id="KW-0594">Phospholipid biosynthesis</keyword>
<dbReference type="PANTHER" id="PTHR46382:SF1">
    <property type="entry name" value="PHOSPHATIDATE CYTIDYLYLTRANSFERASE"/>
    <property type="match status" value="1"/>
</dbReference>
<keyword evidence="15 19" id="KW-0472">Membrane</keyword>
<feature type="transmembrane region" description="Helical" evidence="19">
    <location>
        <begin position="241"/>
        <end position="262"/>
    </location>
</feature>
<gene>
    <name evidence="20" type="ORF">JOD17_001716</name>
</gene>
<evidence type="ECO:0000313" key="20">
    <source>
        <dbReference type="EMBL" id="MBM7632622.1"/>
    </source>
</evidence>
<keyword evidence="9" id="KW-0444">Lipid biosynthesis</keyword>
<comment type="caution">
    <text evidence="20">The sequence shown here is derived from an EMBL/GenBank/DDBJ whole genome shotgun (WGS) entry which is preliminary data.</text>
</comment>
<keyword evidence="11 18" id="KW-0812">Transmembrane</keyword>
<evidence type="ECO:0000256" key="5">
    <source>
        <dbReference type="ARBA" id="ARBA00010185"/>
    </source>
</evidence>
<organism evidence="20 21">
    <name type="scientific">Geomicrobium sediminis</name>
    <dbReference type="NCBI Taxonomy" id="1347788"/>
    <lineage>
        <taxon>Bacteria</taxon>
        <taxon>Bacillati</taxon>
        <taxon>Bacillota</taxon>
        <taxon>Bacilli</taxon>
        <taxon>Bacillales</taxon>
        <taxon>Geomicrobium</taxon>
    </lineage>
</organism>
<evidence type="ECO:0000256" key="2">
    <source>
        <dbReference type="ARBA" id="ARBA00004651"/>
    </source>
</evidence>
<evidence type="ECO:0000256" key="18">
    <source>
        <dbReference type="RuleBase" id="RU003938"/>
    </source>
</evidence>
<keyword evidence="8" id="KW-1003">Cell membrane</keyword>
<evidence type="ECO:0000256" key="15">
    <source>
        <dbReference type="ARBA" id="ARBA00023136"/>
    </source>
</evidence>
<evidence type="ECO:0000256" key="7">
    <source>
        <dbReference type="ARBA" id="ARBA00019373"/>
    </source>
</evidence>
<keyword evidence="13 19" id="KW-1133">Transmembrane helix</keyword>
<feature type="transmembrane region" description="Helical" evidence="19">
    <location>
        <begin position="103"/>
        <end position="126"/>
    </location>
</feature>
<keyword evidence="12 18" id="KW-0548">Nucleotidyltransferase</keyword>
<evidence type="ECO:0000256" key="11">
    <source>
        <dbReference type="ARBA" id="ARBA00022692"/>
    </source>
</evidence>
<evidence type="ECO:0000256" key="12">
    <source>
        <dbReference type="ARBA" id="ARBA00022695"/>
    </source>
</evidence>
<comment type="pathway">
    <text evidence="4">Lipid metabolism.</text>
</comment>
<comment type="pathway">
    <text evidence="3 18">Phospholipid metabolism; CDP-diacylglycerol biosynthesis; CDP-diacylglycerol from sn-glycerol 3-phosphate: step 3/3.</text>
</comment>
<evidence type="ECO:0000256" key="8">
    <source>
        <dbReference type="ARBA" id="ARBA00022475"/>
    </source>
</evidence>
<reference evidence="20 21" key="1">
    <citation type="submission" date="2021-01" db="EMBL/GenBank/DDBJ databases">
        <title>Genomic Encyclopedia of Type Strains, Phase IV (KMG-IV): sequencing the most valuable type-strain genomes for metagenomic binning, comparative biology and taxonomic classification.</title>
        <authorList>
            <person name="Goeker M."/>
        </authorList>
    </citation>
    <scope>NUCLEOTIDE SEQUENCE [LARGE SCALE GENOMIC DNA]</scope>
    <source>
        <strain evidence="20 21">DSM 25540</strain>
    </source>
</reference>
<evidence type="ECO:0000256" key="1">
    <source>
        <dbReference type="ARBA" id="ARBA00001698"/>
    </source>
</evidence>
<keyword evidence="10 18" id="KW-0808">Transferase</keyword>
<feature type="transmembrane region" description="Helical" evidence="19">
    <location>
        <begin position="79"/>
        <end position="96"/>
    </location>
</feature>
<dbReference type="GO" id="GO:0004605">
    <property type="term" value="F:phosphatidate cytidylyltransferase activity"/>
    <property type="evidence" value="ECO:0007669"/>
    <property type="project" value="UniProtKB-EC"/>
</dbReference>
<evidence type="ECO:0000256" key="10">
    <source>
        <dbReference type="ARBA" id="ARBA00022679"/>
    </source>
</evidence>
<evidence type="ECO:0000256" key="9">
    <source>
        <dbReference type="ARBA" id="ARBA00022516"/>
    </source>
</evidence>
<dbReference type="EC" id="2.7.7.41" evidence="6 18"/>
<evidence type="ECO:0000256" key="19">
    <source>
        <dbReference type="SAM" id="Phobius"/>
    </source>
</evidence>
<dbReference type="Pfam" id="PF01148">
    <property type="entry name" value="CTP_transf_1"/>
    <property type="match status" value="1"/>
</dbReference>
<dbReference type="InterPro" id="IPR000374">
    <property type="entry name" value="PC_trans"/>
</dbReference>
<name>A0ABS2PBG6_9BACL</name>
<evidence type="ECO:0000256" key="14">
    <source>
        <dbReference type="ARBA" id="ARBA00023098"/>
    </source>
</evidence>
<evidence type="ECO:0000256" key="16">
    <source>
        <dbReference type="ARBA" id="ARBA00023209"/>
    </source>
</evidence>
<dbReference type="Proteomes" id="UP000741863">
    <property type="component" value="Unassembled WGS sequence"/>
</dbReference>
<comment type="subcellular location">
    <subcellularLocation>
        <location evidence="2">Cell membrane</location>
        <topology evidence="2">Multi-pass membrane protein</topology>
    </subcellularLocation>
</comment>
<feature type="transmembrane region" description="Helical" evidence="19">
    <location>
        <begin position="6"/>
        <end position="35"/>
    </location>
</feature>
<dbReference type="EMBL" id="JAFBEC010000004">
    <property type="protein sequence ID" value="MBM7632622.1"/>
    <property type="molecule type" value="Genomic_DNA"/>
</dbReference>
<protein>
    <recommendedName>
        <fullName evidence="7 18">Phosphatidate cytidylyltransferase</fullName>
        <ecNumber evidence="6 18">2.7.7.41</ecNumber>
    </recommendedName>
</protein>
<accession>A0ABS2PBG6</accession>
<proteinExistence type="inferred from homology"/>
<feature type="transmembrane region" description="Helical" evidence="19">
    <location>
        <begin position="132"/>
        <end position="152"/>
    </location>
</feature>
<evidence type="ECO:0000256" key="3">
    <source>
        <dbReference type="ARBA" id="ARBA00005119"/>
    </source>
</evidence>
<dbReference type="PANTHER" id="PTHR46382">
    <property type="entry name" value="PHOSPHATIDATE CYTIDYLYLTRANSFERASE"/>
    <property type="match status" value="1"/>
</dbReference>
<keyword evidence="17" id="KW-1208">Phospholipid metabolism</keyword>
<feature type="transmembrane region" description="Helical" evidence="19">
    <location>
        <begin position="173"/>
        <end position="192"/>
    </location>
</feature>
<dbReference type="RefSeq" id="WP_204696964.1">
    <property type="nucleotide sequence ID" value="NZ_JAFBEC010000004.1"/>
</dbReference>